<dbReference type="InterPro" id="IPR036388">
    <property type="entry name" value="WH-like_DNA-bd_sf"/>
</dbReference>
<dbReference type="GO" id="GO:0003677">
    <property type="term" value="F:DNA binding"/>
    <property type="evidence" value="ECO:0007669"/>
    <property type="project" value="UniProtKB-KW"/>
</dbReference>
<proteinExistence type="inferred from homology"/>
<comment type="similarity">
    <text evidence="1 6">Belongs to the sigma-70 factor family. ECF subfamily.</text>
</comment>
<keyword evidence="5 6" id="KW-0804">Transcription</keyword>
<accession>A0A2P8HNN7</accession>
<dbReference type="InterPro" id="IPR014327">
    <property type="entry name" value="RNA_pol_sigma70_bacteroid"/>
</dbReference>
<feature type="domain" description="RNA polymerase sigma factor 70 region 4 type 2" evidence="8">
    <location>
        <begin position="121"/>
        <end position="169"/>
    </location>
</feature>
<dbReference type="PRINTS" id="PR00038">
    <property type="entry name" value="HTHLUXR"/>
</dbReference>
<evidence type="ECO:0000256" key="4">
    <source>
        <dbReference type="ARBA" id="ARBA00023125"/>
    </source>
</evidence>
<dbReference type="GO" id="GO:0016987">
    <property type="term" value="F:sigma factor activity"/>
    <property type="evidence" value="ECO:0007669"/>
    <property type="project" value="UniProtKB-KW"/>
</dbReference>
<keyword evidence="3 6" id="KW-0731">Sigma factor</keyword>
<dbReference type="InterPro" id="IPR013325">
    <property type="entry name" value="RNA_pol_sigma_r2"/>
</dbReference>
<keyword evidence="2 6" id="KW-0805">Transcription regulation</keyword>
<evidence type="ECO:0000259" key="7">
    <source>
        <dbReference type="Pfam" id="PF04542"/>
    </source>
</evidence>
<dbReference type="InterPro" id="IPR013249">
    <property type="entry name" value="RNA_pol_sigma70_r4_t2"/>
</dbReference>
<keyword evidence="10" id="KW-1185">Reference proteome</keyword>
<evidence type="ECO:0000256" key="5">
    <source>
        <dbReference type="ARBA" id="ARBA00023163"/>
    </source>
</evidence>
<evidence type="ECO:0000256" key="3">
    <source>
        <dbReference type="ARBA" id="ARBA00023082"/>
    </source>
</evidence>
<evidence type="ECO:0000259" key="8">
    <source>
        <dbReference type="Pfam" id="PF08281"/>
    </source>
</evidence>
<dbReference type="InterPro" id="IPR039425">
    <property type="entry name" value="RNA_pol_sigma-70-like"/>
</dbReference>
<evidence type="ECO:0000256" key="2">
    <source>
        <dbReference type="ARBA" id="ARBA00023015"/>
    </source>
</evidence>
<dbReference type="GO" id="GO:0006352">
    <property type="term" value="P:DNA-templated transcription initiation"/>
    <property type="evidence" value="ECO:0007669"/>
    <property type="project" value="InterPro"/>
</dbReference>
<dbReference type="NCBIfam" id="TIGR02937">
    <property type="entry name" value="sigma70-ECF"/>
    <property type="match status" value="1"/>
</dbReference>
<dbReference type="InterPro" id="IPR000792">
    <property type="entry name" value="Tscrpt_reg_LuxR_C"/>
</dbReference>
<dbReference type="CDD" id="cd06171">
    <property type="entry name" value="Sigma70_r4"/>
    <property type="match status" value="1"/>
</dbReference>
<evidence type="ECO:0000313" key="9">
    <source>
        <dbReference type="EMBL" id="PSL47828.1"/>
    </source>
</evidence>
<dbReference type="RefSeq" id="WP_158266982.1">
    <property type="nucleotide sequence ID" value="NZ_PYAW01000002.1"/>
</dbReference>
<keyword evidence="4 6" id="KW-0238">DNA-binding</keyword>
<dbReference type="OrthoDB" id="1097528at2"/>
<feature type="domain" description="RNA polymerase sigma-70 region 2" evidence="7">
    <location>
        <begin position="24"/>
        <end position="90"/>
    </location>
</feature>
<dbReference type="EMBL" id="PYAW01000002">
    <property type="protein sequence ID" value="PSL47828.1"/>
    <property type="molecule type" value="Genomic_DNA"/>
</dbReference>
<name>A0A2P8HNN7_CHINA</name>
<evidence type="ECO:0000313" key="10">
    <source>
        <dbReference type="Proteomes" id="UP000240971"/>
    </source>
</evidence>
<dbReference type="InterPro" id="IPR007627">
    <property type="entry name" value="RNA_pol_sigma70_r2"/>
</dbReference>
<evidence type="ECO:0000256" key="6">
    <source>
        <dbReference type="RuleBase" id="RU000716"/>
    </source>
</evidence>
<dbReference type="SUPFAM" id="SSF88659">
    <property type="entry name" value="Sigma3 and sigma4 domains of RNA polymerase sigma factors"/>
    <property type="match status" value="1"/>
</dbReference>
<dbReference type="InterPro" id="IPR013324">
    <property type="entry name" value="RNA_pol_sigma_r3/r4-like"/>
</dbReference>
<evidence type="ECO:0000256" key="1">
    <source>
        <dbReference type="ARBA" id="ARBA00010641"/>
    </source>
</evidence>
<dbReference type="Proteomes" id="UP000240971">
    <property type="component" value="Unassembled WGS sequence"/>
</dbReference>
<sequence>MEQLTDDELVHLLIQDNEPAFRQLYTRYWKKLLIKAYTQLQSHADAEELVQDVFVSIWHRRHTIQLKYSFHTYISAITRYKIYERIAANNKAPHIETAEHCMVVDNTTQQWLDFSALKSHIEDAVGTLPEKCQLVFRLSREQGLTEKQIAQTLGISHKTVESHMRKALRVLRGAVGHFRIFSFL</sequence>
<protein>
    <recommendedName>
        <fullName evidence="6">RNA polymerase sigma factor</fullName>
    </recommendedName>
</protein>
<organism evidence="9 10">
    <name type="scientific">Chitinophaga niastensis</name>
    <dbReference type="NCBI Taxonomy" id="536980"/>
    <lineage>
        <taxon>Bacteria</taxon>
        <taxon>Pseudomonadati</taxon>
        <taxon>Bacteroidota</taxon>
        <taxon>Chitinophagia</taxon>
        <taxon>Chitinophagales</taxon>
        <taxon>Chitinophagaceae</taxon>
        <taxon>Chitinophaga</taxon>
    </lineage>
</organism>
<gene>
    <name evidence="9" type="ORF">CLV51_102688</name>
</gene>
<reference evidence="9 10" key="1">
    <citation type="submission" date="2018-03" db="EMBL/GenBank/DDBJ databases">
        <title>Genomic Encyclopedia of Archaeal and Bacterial Type Strains, Phase II (KMG-II): from individual species to whole genera.</title>
        <authorList>
            <person name="Goeker M."/>
        </authorList>
    </citation>
    <scope>NUCLEOTIDE SEQUENCE [LARGE SCALE GENOMIC DNA]</scope>
    <source>
        <strain evidence="9 10">DSM 24859</strain>
    </source>
</reference>
<dbReference type="SUPFAM" id="SSF88946">
    <property type="entry name" value="Sigma2 domain of RNA polymerase sigma factors"/>
    <property type="match status" value="1"/>
</dbReference>
<dbReference type="Pfam" id="PF04542">
    <property type="entry name" value="Sigma70_r2"/>
    <property type="match status" value="1"/>
</dbReference>
<dbReference type="InterPro" id="IPR014284">
    <property type="entry name" value="RNA_pol_sigma-70_dom"/>
</dbReference>
<comment type="caution">
    <text evidence="9">The sequence shown here is derived from an EMBL/GenBank/DDBJ whole genome shotgun (WGS) entry which is preliminary data.</text>
</comment>
<dbReference type="PANTHER" id="PTHR43133:SF46">
    <property type="entry name" value="RNA POLYMERASE SIGMA-70 FACTOR ECF SUBFAMILY"/>
    <property type="match status" value="1"/>
</dbReference>
<dbReference type="NCBIfam" id="TIGR02985">
    <property type="entry name" value="Sig70_bacteroi1"/>
    <property type="match status" value="1"/>
</dbReference>
<dbReference type="PROSITE" id="PS01063">
    <property type="entry name" value="SIGMA70_ECF"/>
    <property type="match status" value="1"/>
</dbReference>
<dbReference type="PANTHER" id="PTHR43133">
    <property type="entry name" value="RNA POLYMERASE ECF-TYPE SIGMA FACTO"/>
    <property type="match status" value="1"/>
</dbReference>
<dbReference type="Gene3D" id="1.10.10.10">
    <property type="entry name" value="Winged helix-like DNA-binding domain superfamily/Winged helix DNA-binding domain"/>
    <property type="match status" value="1"/>
</dbReference>
<dbReference type="Pfam" id="PF08281">
    <property type="entry name" value="Sigma70_r4_2"/>
    <property type="match status" value="1"/>
</dbReference>
<dbReference type="InterPro" id="IPR000838">
    <property type="entry name" value="RNA_pol_sigma70_ECF_CS"/>
</dbReference>
<dbReference type="Gene3D" id="1.10.1740.10">
    <property type="match status" value="1"/>
</dbReference>
<dbReference type="AlphaFoldDB" id="A0A2P8HNN7"/>